<evidence type="ECO:0000313" key="3">
    <source>
        <dbReference type="Proteomes" id="UP000823775"/>
    </source>
</evidence>
<proteinExistence type="predicted"/>
<reference evidence="2 3" key="1">
    <citation type="journal article" date="2021" name="BMC Genomics">
        <title>Datura genome reveals duplications of psychoactive alkaloid biosynthetic genes and high mutation rate following tissue culture.</title>
        <authorList>
            <person name="Rajewski A."/>
            <person name="Carter-House D."/>
            <person name="Stajich J."/>
            <person name="Litt A."/>
        </authorList>
    </citation>
    <scope>NUCLEOTIDE SEQUENCE [LARGE SCALE GENOMIC DNA]</scope>
    <source>
        <strain evidence="2">AR-01</strain>
    </source>
</reference>
<feature type="region of interest" description="Disordered" evidence="1">
    <location>
        <begin position="70"/>
        <end position="100"/>
    </location>
</feature>
<keyword evidence="3" id="KW-1185">Reference proteome</keyword>
<evidence type="ECO:0000313" key="2">
    <source>
        <dbReference type="EMBL" id="MCD9646722.1"/>
    </source>
</evidence>
<sequence>MSENGDFIVKESSEFVQVTSDTQLLEFVKDLKDDDELDVFMGHEIDEVEELPNPVGLLLGPECNDSIDDVGINSDGNVENGLNPDFLSSESDNVIRDEDGSDVDEELRSFRIEWRNKRNPNPRREKKSLNKYL</sequence>
<name>A0ABS8VJS2_DATST</name>
<comment type="caution">
    <text evidence="2">The sequence shown here is derived from an EMBL/GenBank/DDBJ whole genome shotgun (WGS) entry which is preliminary data.</text>
</comment>
<dbReference type="EMBL" id="JACEIK010004903">
    <property type="protein sequence ID" value="MCD9646722.1"/>
    <property type="molecule type" value="Genomic_DNA"/>
</dbReference>
<accession>A0ABS8VJS2</accession>
<gene>
    <name evidence="2" type="ORF">HAX54_036876</name>
</gene>
<protein>
    <submittedName>
        <fullName evidence="2">Uncharacterized protein</fullName>
    </submittedName>
</protein>
<organism evidence="2 3">
    <name type="scientific">Datura stramonium</name>
    <name type="common">Jimsonweed</name>
    <name type="synonym">Common thornapple</name>
    <dbReference type="NCBI Taxonomy" id="4076"/>
    <lineage>
        <taxon>Eukaryota</taxon>
        <taxon>Viridiplantae</taxon>
        <taxon>Streptophyta</taxon>
        <taxon>Embryophyta</taxon>
        <taxon>Tracheophyta</taxon>
        <taxon>Spermatophyta</taxon>
        <taxon>Magnoliopsida</taxon>
        <taxon>eudicotyledons</taxon>
        <taxon>Gunneridae</taxon>
        <taxon>Pentapetalae</taxon>
        <taxon>asterids</taxon>
        <taxon>lamiids</taxon>
        <taxon>Solanales</taxon>
        <taxon>Solanaceae</taxon>
        <taxon>Solanoideae</taxon>
        <taxon>Datureae</taxon>
        <taxon>Datura</taxon>
    </lineage>
</organism>
<evidence type="ECO:0000256" key="1">
    <source>
        <dbReference type="SAM" id="MobiDB-lite"/>
    </source>
</evidence>
<dbReference type="Proteomes" id="UP000823775">
    <property type="component" value="Unassembled WGS sequence"/>
</dbReference>